<accession>A0A3M7IY16</accession>
<dbReference type="OrthoDB" id="288987at2759"/>
<evidence type="ECO:0000259" key="3">
    <source>
        <dbReference type="Pfam" id="PF07910"/>
    </source>
</evidence>
<evidence type="ECO:0000313" key="4">
    <source>
        <dbReference type="EMBL" id="RMZ30263.1"/>
    </source>
</evidence>
<protein>
    <recommendedName>
        <fullName evidence="3">UFSP1/2/DUB catalytic domain-containing protein</fullName>
    </recommendedName>
</protein>
<proteinExistence type="predicted"/>
<keyword evidence="1" id="KW-0378">Hydrolase</keyword>
<dbReference type="EMBL" id="QWIT01000136">
    <property type="protein sequence ID" value="RMZ30263.1"/>
    <property type="molecule type" value="Genomic_DNA"/>
</dbReference>
<organism evidence="4 5">
    <name type="scientific">Hortaea werneckii</name>
    <name type="common">Black yeast</name>
    <name type="synonym">Cladosporium werneckii</name>
    <dbReference type="NCBI Taxonomy" id="91943"/>
    <lineage>
        <taxon>Eukaryota</taxon>
        <taxon>Fungi</taxon>
        <taxon>Dikarya</taxon>
        <taxon>Ascomycota</taxon>
        <taxon>Pezizomycotina</taxon>
        <taxon>Dothideomycetes</taxon>
        <taxon>Dothideomycetidae</taxon>
        <taxon>Mycosphaerellales</taxon>
        <taxon>Teratosphaeriaceae</taxon>
        <taxon>Hortaea</taxon>
    </lineage>
</organism>
<name>A0A3M7IY16_HORWE</name>
<dbReference type="VEuPathDB" id="FungiDB:BTJ68_14111"/>
<dbReference type="GO" id="GO:0016787">
    <property type="term" value="F:hydrolase activity"/>
    <property type="evidence" value="ECO:0007669"/>
    <property type="project" value="UniProtKB-KW"/>
</dbReference>
<reference evidence="4 5" key="1">
    <citation type="journal article" date="2018" name="BMC Genomics">
        <title>Genomic evidence for intraspecific hybridization in a clonal and extremely halotolerant yeast.</title>
        <authorList>
            <person name="Gostincar C."/>
            <person name="Stajich J.E."/>
            <person name="Zupancic J."/>
            <person name="Zalar P."/>
            <person name="Gunde-Cimerman N."/>
        </authorList>
    </citation>
    <scope>NUCLEOTIDE SEQUENCE [LARGE SCALE GENOMIC DNA]</scope>
    <source>
        <strain evidence="4 5">EXF-120</strain>
    </source>
</reference>
<sequence>MAEIACPFCNVISETAVIQAHIEEEHAENGGVRNITEDDEAKRTSQLNASTKAARDASESMPDDEFIKCTRPGCGEYIRMEEIDEHLEVHAAISASEDGIYDAPTHRRSTKSTQSDDSADEAVKRSRKARKHKPVPKSSTHTLLEYFSGQSVHGGRTKRPPAPPPRHELRPPKHIGRLGKRELGPYAFEDSMPSSVRRRLINDALPHPVNTLSKSGRLLQDFSIENETPDVIPILADLCASDPINHVAYFCSPTVRHVRKIYCEGNFCGYWSMQMVLSYLQASGALASGSGSGKGARTGTTRLPNVLEMQETIEQAWANGIASHGRIETGGVKGTRKWIGTSEAVAFFRQLGIPIEALSFKDDEDELAVTELLDYVEAYFLGGIHGAQERGCSRLTQLSPIYFQRRGHSTVIVGLEREKDGARNLLVFDSSFETSRAIRAKLAGKKSQTAVDTILRAYRRSDQSLARYKEFEIMVPRAEEG</sequence>
<dbReference type="AlphaFoldDB" id="A0A3M7IY16"/>
<dbReference type="Pfam" id="PF07910">
    <property type="entry name" value="Peptidase_C78"/>
    <property type="match status" value="1"/>
</dbReference>
<dbReference type="Gene3D" id="3.90.70.130">
    <property type="match status" value="1"/>
</dbReference>
<gene>
    <name evidence="4" type="ORF">D0859_05645</name>
</gene>
<dbReference type="InterPro" id="IPR012462">
    <property type="entry name" value="UFSP1/2_DUB_cat"/>
</dbReference>
<comment type="caution">
    <text evidence="4">The sequence shown here is derived from an EMBL/GenBank/DDBJ whole genome shotgun (WGS) entry which is preliminary data.</text>
</comment>
<evidence type="ECO:0000256" key="2">
    <source>
        <dbReference type="SAM" id="MobiDB-lite"/>
    </source>
</evidence>
<feature type="domain" description="UFSP1/2/DUB catalytic" evidence="3">
    <location>
        <begin position="248"/>
        <end position="473"/>
    </location>
</feature>
<evidence type="ECO:0000256" key="1">
    <source>
        <dbReference type="ARBA" id="ARBA00022801"/>
    </source>
</evidence>
<feature type="region of interest" description="Disordered" evidence="2">
    <location>
        <begin position="28"/>
        <end position="64"/>
    </location>
</feature>
<feature type="region of interest" description="Disordered" evidence="2">
    <location>
        <begin position="98"/>
        <end position="176"/>
    </location>
</feature>
<dbReference type="Proteomes" id="UP000281677">
    <property type="component" value="Unassembled WGS sequence"/>
</dbReference>
<evidence type="ECO:0000313" key="5">
    <source>
        <dbReference type="Proteomes" id="UP000281677"/>
    </source>
</evidence>
<feature type="compositionally biased region" description="Basic residues" evidence="2">
    <location>
        <begin position="125"/>
        <end position="135"/>
    </location>
</feature>